<name>A0AB73T469_9FIRM</name>
<comment type="caution">
    <text evidence="6">The sequence shown here is derived from an EMBL/GenBank/DDBJ whole genome shotgun (WGS) entry which is preliminary data.</text>
</comment>
<dbReference type="PANTHER" id="PTHR35005">
    <property type="entry name" value="3-DEHYDRO-SCYLLO-INOSOSE HYDROLASE"/>
    <property type="match status" value="1"/>
</dbReference>
<dbReference type="Proteomes" id="UP000245412">
    <property type="component" value="Unassembled WGS sequence"/>
</dbReference>
<evidence type="ECO:0000313" key="6">
    <source>
        <dbReference type="EMBL" id="PWJ75562.1"/>
    </source>
</evidence>
<sequence length="261" mass="29458">MYWEELTADDFAEAVKSTGVCVIPMGVVEKHGSHLPLGTDMIIGRTIAEMAARLEPFVIFPYYYFGQINEARHVPGTIAVSPELQMKLLQEAVDEIRRNGFRKIVLLESHGGNINFLDYFLQAQLYEKRDYTLYKIGVFDIIEECCRDFAPSDDDGHAARTETELVMAYHPELVHMDRVNAAGAENLHRLDHLRGASTPVSWYCDHPTHQDGSPSGACPEIGIKKYEIAAAYVADVVKRIKADETAPEIMKEYYDGWGSWL</sequence>
<proteinExistence type="inferred from homology"/>
<keyword evidence="4" id="KW-0862">Zinc</keyword>
<dbReference type="GO" id="GO:0009231">
    <property type="term" value="P:riboflavin biosynthetic process"/>
    <property type="evidence" value="ECO:0007669"/>
    <property type="project" value="TreeGrafter"/>
</dbReference>
<keyword evidence="3" id="KW-0378">Hydrolase</keyword>
<keyword evidence="2" id="KW-0479">Metal-binding</keyword>
<dbReference type="SUPFAM" id="SSF102215">
    <property type="entry name" value="Creatininase"/>
    <property type="match status" value="1"/>
</dbReference>
<evidence type="ECO:0000313" key="7">
    <source>
        <dbReference type="Proteomes" id="UP000245412"/>
    </source>
</evidence>
<dbReference type="Gene3D" id="3.40.50.10310">
    <property type="entry name" value="Creatininase"/>
    <property type="match status" value="1"/>
</dbReference>
<protein>
    <submittedName>
        <fullName evidence="6">Creatinine amidohydrolase</fullName>
    </submittedName>
</protein>
<dbReference type="EMBL" id="QGGY01000006">
    <property type="protein sequence ID" value="PWJ75562.1"/>
    <property type="molecule type" value="Genomic_DNA"/>
</dbReference>
<dbReference type="Pfam" id="PF02633">
    <property type="entry name" value="Creatininase"/>
    <property type="match status" value="1"/>
</dbReference>
<gene>
    <name evidence="6" type="ORF">C7383_106132</name>
</gene>
<dbReference type="PANTHER" id="PTHR35005:SF1">
    <property type="entry name" value="2-AMINO-5-FORMYLAMINO-6-RIBOSYLAMINOPYRIMIDIN-4(3H)-ONE 5'-MONOPHOSPHATE DEFORMYLASE"/>
    <property type="match status" value="1"/>
</dbReference>
<evidence type="ECO:0000256" key="1">
    <source>
        <dbReference type="ARBA" id="ARBA00001947"/>
    </source>
</evidence>
<evidence type="ECO:0000256" key="3">
    <source>
        <dbReference type="ARBA" id="ARBA00022801"/>
    </source>
</evidence>
<reference evidence="6 7" key="1">
    <citation type="submission" date="2018-05" db="EMBL/GenBank/DDBJ databases">
        <authorList>
            <person name="Goeker M."/>
            <person name="Huntemann M."/>
            <person name="Clum A."/>
            <person name="Pillay M."/>
            <person name="Palaniappan K."/>
            <person name="Varghese N."/>
            <person name="Mikhailova N."/>
            <person name="Stamatis D."/>
            <person name="Reddy T."/>
            <person name="Daum C."/>
            <person name="Shapiro N."/>
            <person name="Ivanova N."/>
            <person name="Kyrpides N."/>
            <person name="Woyke T."/>
        </authorList>
    </citation>
    <scope>NUCLEOTIDE SEQUENCE [LARGE SCALE GENOMIC DNA]</scope>
    <source>
        <strain evidence="6 7">DSM 26524</strain>
    </source>
</reference>
<evidence type="ECO:0000256" key="5">
    <source>
        <dbReference type="ARBA" id="ARBA00024029"/>
    </source>
</evidence>
<comment type="cofactor">
    <cofactor evidence="1">
        <name>Zn(2+)</name>
        <dbReference type="ChEBI" id="CHEBI:29105"/>
    </cofactor>
</comment>
<dbReference type="GO" id="GO:0046872">
    <property type="term" value="F:metal ion binding"/>
    <property type="evidence" value="ECO:0007669"/>
    <property type="project" value="UniProtKB-KW"/>
</dbReference>
<dbReference type="InterPro" id="IPR003785">
    <property type="entry name" value="Creatininase/forma_Hydrolase"/>
</dbReference>
<organism evidence="6 7">
    <name type="scientific">Murimonas intestini</name>
    <dbReference type="NCBI Taxonomy" id="1337051"/>
    <lineage>
        <taxon>Bacteria</taxon>
        <taxon>Bacillati</taxon>
        <taxon>Bacillota</taxon>
        <taxon>Clostridia</taxon>
        <taxon>Lachnospirales</taxon>
        <taxon>Lachnospiraceae</taxon>
        <taxon>Murimonas</taxon>
    </lineage>
</organism>
<dbReference type="RefSeq" id="WP_109626499.1">
    <property type="nucleotide sequence ID" value="NZ_CABJAT010000006.1"/>
</dbReference>
<comment type="similarity">
    <text evidence="5">Belongs to the creatininase superfamily.</text>
</comment>
<evidence type="ECO:0000256" key="2">
    <source>
        <dbReference type="ARBA" id="ARBA00022723"/>
    </source>
</evidence>
<dbReference type="InterPro" id="IPR024087">
    <property type="entry name" value="Creatininase-like_sf"/>
</dbReference>
<evidence type="ECO:0000256" key="4">
    <source>
        <dbReference type="ARBA" id="ARBA00022833"/>
    </source>
</evidence>
<dbReference type="GO" id="GO:0016811">
    <property type="term" value="F:hydrolase activity, acting on carbon-nitrogen (but not peptide) bonds, in linear amides"/>
    <property type="evidence" value="ECO:0007669"/>
    <property type="project" value="TreeGrafter"/>
</dbReference>
<keyword evidence="7" id="KW-1185">Reference proteome</keyword>
<accession>A0AB73T469</accession>
<dbReference type="AlphaFoldDB" id="A0AB73T469"/>